<evidence type="ECO:0000256" key="2">
    <source>
        <dbReference type="ARBA" id="ARBA00022643"/>
    </source>
</evidence>
<gene>
    <name evidence="4" type="ORF">COY90_01165</name>
</gene>
<feature type="domain" description="NADPH-dependent FMN reductase-like" evidence="3">
    <location>
        <begin position="1"/>
        <end position="124"/>
    </location>
</feature>
<dbReference type="PANTHER" id="PTHR43278:SF2">
    <property type="entry name" value="IRON-SULFUR FLAVOPROTEIN"/>
    <property type="match status" value="1"/>
</dbReference>
<protein>
    <recommendedName>
        <fullName evidence="3">NADPH-dependent FMN reductase-like domain-containing protein</fullName>
    </recommendedName>
</protein>
<name>A0A2M7QF11_9BACT</name>
<feature type="non-terminal residue" evidence="4">
    <location>
        <position position="167"/>
    </location>
</feature>
<dbReference type="InterPro" id="IPR029039">
    <property type="entry name" value="Flavoprotein-like_sf"/>
</dbReference>
<sequence>MRILIINGSHRKGNTDIAIKKIKEKLIETTDTVDVLNLKDIEIKLPDGCEICAESGICPHIKDEFSEKIEPSIRNYDTYIIATPIWSDGVTPLTKIFWDRIVSWCHKDRMYLKGKKLAIVVHGMADENSWDLAVNWIKGVCSWEGSLFAGSFKFKSSPKVGIIQVDK</sequence>
<evidence type="ECO:0000313" key="4">
    <source>
        <dbReference type="EMBL" id="PIY69342.1"/>
    </source>
</evidence>
<evidence type="ECO:0000313" key="5">
    <source>
        <dbReference type="Proteomes" id="UP000230108"/>
    </source>
</evidence>
<keyword evidence="1" id="KW-0285">Flavoprotein</keyword>
<organism evidence="4 5">
    <name type="scientific">Candidatus Roizmanbacteria bacterium CG_4_10_14_0_8_um_filter_39_9</name>
    <dbReference type="NCBI Taxonomy" id="1974829"/>
    <lineage>
        <taxon>Bacteria</taxon>
        <taxon>Candidatus Roizmaniibacteriota</taxon>
    </lineage>
</organism>
<evidence type="ECO:0000259" key="3">
    <source>
        <dbReference type="Pfam" id="PF03358"/>
    </source>
</evidence>
<dbReference type="InterPro" id="IPR051796">
    <property type="entry name" value="ISF_SsuE-like"/>
</dbReference>
<reference evidence="5" key="1">
    <citation type="submission" date="2017-09" db="EMBL/GenBank/DDBJ databases">
        <title>Depth-based differentiation of microbial function through sediment-hosted aquifers and enrichment of novel symbionts in the deep terrestrial subsurface.</title>
        <authorList>
            <person name="Probst A.J."/>
            <person name="Ladd B."/>
            <person name="Jarett J.K."/>
            <person name="Geller-Mcgrath D.E."/>
            <person name="Sieber C.M.K."/>
            <person name="Emerson J.B."/>
            <person name="Anantharaman K."/>
            <person name="Thomas B.C."/>
            <person name="Malmstrom R."/>
            <person name="Stieglmeier M."/>
            <person name="Klingl A."/>
            <person name="Woyke T."/>
            <person name="Ryan C.M."/>
            <person name="Banfield J.F."/>
        </authorList>
    </citation>
    <scope>NUCLEOTIDE SEQUENCE [LARGE SCALE GENOMIC DNA]</scope>
</reference>
<dbReference type="Proteomes" id="UP000230108">
    <property type="component" value="Unassembled WGS sequence"/>
</dbReference>
<dbReference type="PANTHER" id="PTHR43278">
    <property type="entry name" value="NAD(P)H-DEPENDENT FMN-CONTAINING OXIDOREDUCTASE YWQN-RELATED"/>
    <property type="match status" value="1"/>
</dbReference>
<keyword evidence="2" id="KW-0288">FMN</keyword>
<dbReference type="Gene3D" id="3.40.50.360">
    <property type="match status" value="1"/>
</dbReference>
<dbReference type="Pfam" id="PF03358">
    <property type="entry name" value="FMN_red"/>
    <property type="match status" value="1"/>
</dbReference>
<dbReference type="InterPro" id="IPR005025">
    <property type="entry name" value="FMN_Rdtase-like_dom"/>
</dbReference>
<dbReference type="GO" id="GO:0016491">
    <property type="term" value="F:oxidoreductase activity"/>
    <property type="evidence" value="ECO:0007669"/>
    <property type="project" value="InterPro"/>
</dbReference>
<proteinExistence type="predicted"/>
<evidence type="ECO:0000256" key="1">
    <source>
        <dbReference type="ARBA" id="ARBA00022630"/>
    </source>
</evidence>
<dbReference type="SUPFAM" id="SSF52218">
    <property type="entry name" value="Flavoproteins"/>
    <property type="match status" value="1"/>
</dbReference>
<dbReference type="AlphaFoldDB" id="A0A2M7QF11"/>
<comment type="caution">
    <text evidence="4">The sequence shown here is derived from an EMBL/GenBank/DDBJ whole genome shotgun (WGS) entry which is preliminary data.</text>
</comment>
<dbReference type="EMBL" id="PFLF01000032">
    <property type="protein sequence ID" value="PIY69342.1"/>
    <property type="molecule type" value="Genomic_DNA"/>
</dbReference>
<accession>A0A2M7QF11</accession>